<dbReference type="InterPro" id="IPR051054">
    <property type="entry name" value="SorC_transcr_regulators"/>
</dbReference>
<feature type="domain" description="Sugar-binding" evidence="5">
    <location>
        <begin position="68"/>
        <end position="319"/>
    </location>
</feature>
<sequence length="321" mass="33970">MSTVTQPASERLSLLTKVALMYHEQGVLQPEIAARLHISQSRVSRLLKEAVQIGVVRTIVVPPPGVHAALEQELKEAYGLADVVIADVDETETGLLSAVGSAAAGYLETTLTGKDRVGISSWSSTLLATVEAMTPRNTRAATDVVQVLGGVGRPNVQVQATQLADRLARMTKAVPRYLPAPGIVAGSALRDALLAEPYTQELVQAWDDLTVVLAGIGSVQPSPLLLQSGNALGEEELERLRDLGAVGDVCLRFYDTDGAPVVSDLDDRVVGIGTEQLKAVPRTVGVAGGERKWDAIRGAVRGGWVDVLITDSRTARYLLGG</sequence>
<dbReference type="InterPro" id="IPR007324">
    <property type="entry name" value="Sugar-bd_dom_put"/>
</dbReference>
<dbReference type="PANTHER" id="PTHR34294">
    <property type="entry name" value="TRANSCRIPTIONAL REGULATOR-RELATED"/>
    <property type="match status" value="1"/>
</dbReference>
<evidence type="ECO:0000256" key="2">
    <source>
        <dbReference type="ARBA" id="ARBA00023015"/>
    </source>
</evidence>
<dbReference type="SUPFAM" id="SSF100950">
    <property type="entry name" value="NagB/RpiA/CoA transferase-like"/>
    <property type="match status" value="1"/>
</dbReference>
<comment type="similarity">
    <text evidence="1">Belongs to the SorC transcriptional regulatory family.</text>
</comment>
<evidence type="ECO:0000256" key="4">
    <source>
        <dbReference type="ARBA" id="ARBA00023163"/>
    </source>
</evidence>
<dbReference type="Pfam" id="PF04198">
    <property type="entry name" value="Sugar-bind"/>
    <property type="match status" value="1"/>
</dbReference>
<dbReference type="EMBL" id="CP063169">
    <property type="protein sequence ID" value="QOR70398.1"/>
    <property type="molecule type" value="Genomic_DNA"/>
</dbReference>
<keyword evidence="7" id="KW-1185">Reference proteome</keyword>
<gene>
    <name evidence="6" type="ORF">IM660_17685</name>
</gene>
<dbReference type="RefSeq" id="WP_193497079.1">
    <property type="nucleotide sequence ID" value="NZ_CP063169.1"/>
</dbReference>
<accession>A0A7M1SS57</accession>
<dbReference type="Gene3D" id="1.10.10.10">
    <property type="entry name" value="Winged helix-like DNA-binding domain superfamily/Winged helix DNA-binding domain"/>
    <property type="match status" value="1"/>
</dbReference>
<dbReference type="GO" id="GO:0030246">
    <property type="term" value="F:carbohydrate binding"/>
    <property type="evidence" value="ECO:0007669"/>
    <property type="project" value="InterPro"/>
</dbReference>
<evidence type="ECO:0000259" key="5">
    <source>
        <dbReference type="Pfam" id="PF04198"/>
    </source>
</evidence>
<keyword evidence="3" id="KW-0238">DNA-binding</keyword>
<evidence type="ECO:0000256" key="1">
    <source>
        <dbReference type="ARBA" id="ARBA00010466"/>
    </source>
</evidence>
<reference evidence="6 7" key="1">
    <citation type="submission" date="2020-10" db="EMBL/GenBank/DDBJ databases">
        <title>Haloactinobacterium sp. RN3S43, a bacterium isolated from saline soil.</title>
        <authorList>
            <person name="Sun J.-Q."/>
        </authorList>
    </citation>
    <scope>NUCLEOTIDE SEQUENCE [LARGE SCALE GENOMIC DNA]</scope>
    <source>
        <strain evidence="6 7">RN3S43</strain>
    </source>
</reference>
<proteinExistence type="inferred from homology"/>
<dbReference type="InterPro" id="IPR037171">
    <property type="entry name" value="NagB/RpiA_transferase-like"/>
</dbReference>
<organism evidence="6 7">
    <name type="scientific">Ruania alkalisoli</name>
    <dbReference type="NCBI Taxonomy" id="2779775"/>
    <lineage>
        <taxon>Bacteria</taxon>
        <taxon>Bacillati</taxon>
        <taxon>Actinomycetota</taxon>
        <taxon>Actinomycetes</taxon>
        <taxon>Micrococcales</taxon>
        <taxon>Ruaniaceae</taxon>
        <taxon>Ruania</taxon>
    </lineage>
</organism>
<keyword evidence="4" id="KW-0804">Transcription</keyword>
<dbReference type="AlphaFoldDB" id="A0A7M1SS57"/>
<dbReference type="Gene3D" id="3.40.50.1360">
    <property type="match status" value="1"/>
</dbReference>
<protein>
    <submittedName>
        <fullName evidence="6">Sugar-binding transcriptional regulator</fullName>
    </submittedName>
</protein>
<evidence type="ECO:0000313" key="6">
    <source>
        <dbReference type="EMBL" id="QOR70398.1"/>
    </source>
</evidence>
<dbReference type="Proteomes" id="UP000593758">
    <property type="component" value="Chromosome"/>
</dbReference>
<dbReference type="GO" id="GO:0003677">
    <property type="term" value="F:DNA binding"/>
    <property type="evidence" value="ECO:0007669"/>
    <property type="project" value="UniProtKB-KW"/>
</dbReference>
<evidence type="ECO:0000256" key="3">
    <source>
        <dbReference type="ARBA" id="ARBA00023125"/>
    </source>
</evidence>
<dbReference type="KEGG" id="halt:IM660_17685"/>
<name>A0A7M1SS57_9MICO</name>
<dbReference type="InterPro" id="IPR036388">
    <property type="entry name" value="WH-like_DNA-bd_sf"/>
</dbReference>
<keyword evidence="2" id="KW-0805">Transcription regulation</keyword>
<evidence type="ECO:0000313" key="7">
    <source>
        <dbReference type="Proteomes" id="UP000593758"/>
    </source>
</evidence>